<reference evidence="1" key="2">
    <citation type="journal article" date="2015" name="Fish Shellfish Immunol.">
        <title>Early steps in the European eel (Anguilla anguilla)-Vibrio vulnificus interaction in the gills: Role of the RtxA13 toxin.</title>
        <authorList>
            <person name="Callol A."/>
            <person name="Pajuelo D."/>
            <person name="Ebbesson L."/>
            <person name="Teles M."/>
            <person name="MacKenzie S."/>
            <person name="Amaro C."/>
        </authorList>
    </citation>
    <scope>NUCLEOTIDE SEQUENCE</scope>
</reference>
<dbReference type="AlphaFoldDB" id="A0A0E9WC64"/>
<reference evidence="1" key="1">
    <citation type="submission" date="2014-11" db="EMBL/GenBank/DDBJ databases">
        <authorList>
            <person name="Amaro Gonzalez C."/>
        </authorList>
    </citation>
    <scope>NUCLEOTIDE SEQUENCE</scope>
</reference>
<sequence>MSSVFTAVLAYFRENVGFILLLRNITLHYITGIGRRSYPERRTTKCITITRNKCVENPRGQ</sequence>
<organism evidence="1">
    <name type="scientific">Anguilla anguilla</name>
    <name type="common">European freshwater eel</name>
    <name type="synonym">Muraena anguilla</name>
    <dbReference type="NCBI Taxonomy" id="7936"/>
    <lineage>
        <taxon>Eukaryota</taxon>
        <taxon>Metazoa</taxon>
        <taxon>Chordata</taxon>
        <taxon>Craniata</taxon>
        <taxon>Vertebrata</taxon>
        <taxon>Euteleostomi</taxon>
        <taxon>Actinopterygii</taxon>
        <taxon>Neopterygii</taxon>
        <taxon>Teleostei</taxon>
        <taxon>Anguilliformes</taxon>
        <taxon>Anguillidae</taxon>
        <taxon>Anguilla</taxon>
    </lineage>
</organism>
<name>A0A0E9WC64_ANGAN</name>
<accession>A0A0E9WC64</accession>
<protein>
    <submittedName>
        <fullName evidence="1">Uncharacterized protein</fullName>
    </submittedName>
</protein>
<evidence type="ECO:0000313" key="1">
    <source>
        <dbReference type="EMBL" id="JAH87932.1"/>
    </source>
</evidence>
<proteinExistence type="predicted"/>
<dbReference type="EMBL" id="GBXM01020645">
    <property type="protein sequence ID" value="JAH87932.1"/>
    <property type="molecule type" value="Transcribed_RNA"/>
</dbReference>